<gene>
    <name evidence="2" type="ORF">EC957_011066</name>
</gene>
<dbReference type="AlphaFoldDB" id="A0A9P6F9Z0"/>
<accession>A0A9P6F9Z0</accession>
<evidence type="ECO:0000313" key="2">
    <source>
        <dbReference type="EMBL" id="KAF9545312.1"/>
    </source>
</evidence>
<dbReference type="Proteomes" id="UP000723463">
    <property type="component" value="Unassembled WGS sequence"/>
</dbReference>
<keyword evidence="3" id="KW-1185">Reference proteome</keyword>
<organism evidence="2 3">
    <name type="scientific">Mortierella hygrophila</name>
    <dbReference type="NCBI Taxonomy" id="979708"/>
    <lineage>
        <taxon>Eukaryota</taxon>
        <taxon>Fungi</taxon>
        <taxon>Fungi incertae sedis</taxon>
        <taxon>Mucoromycota</taxon>
        <taxon>Mortierellomycotina</taxon>
        <taxon>Mortierellomycetes</taxon>
        <taxon>Mortierellales</taxon>
        <taxon>Mortierellaceae</taxon>
        <taxon>Mortierella</taxon>
    </lineage>
</organism>
<evidence type="ECO:0000313" key="3">
    <source>
        <dbReference type="Proteomes" id="UP000723463"/>
    </source>
</evidence>
<protein>
    <submittedName>
        <fullName evidence="2">Uncharacterized protein</fullName>
    </submittedName>
</protein>
<keyword evidence="1" id="KW-0175">Coiled coil</keyword>
<comment type="caution">
    <text evidence="2">The sequence shown here is derived from an EMBL/GenBank/DDBJ whole genome shotgun (WGS) entry which is preliminary data.</text>
</comment>
<dbReference type="EMBL" id="JAAAXW010000074">
    <property type="protein sequence ID" value="KAF9545312.1"/>
    <property type="molecule type" value="Genomic_DNA"/>
</dbReference>
<name>A0A9P6F9Z0_9FUNG</name>
<evidence type="ECO:0000256" key="1">
    <source>
        <dbReference type="SAM" id="Coils"/>
    </source>
</evidence>
<proteinExistence type="predicted"/>
<reference evidence="2" key="1">
    <citation type="journal article" date="2020" name="Fungal Divers.">
        <title>Resolving the Mortierellaceae phylogeny through synthesis of multi-gene phylogenetics and phylogenomics.</title>
        <authorList>
            <person name="Vandepol N."/>
            <person name="Liber J."/>
            <person name="Desiro A."/>
            <person name="Na H."/>
            <person name="Kennedy M."/>
            <person name="Barry K."/>
            <person name="Grigoriev I.V."/>
            <person name="Miller A.N."/>
            <person name="O'Donnell K."/>
            <person name="Stajich J.E."/>
            <person name="Bonito G."/>
        </authorList>
    </citation>
    <scope>NUCLEOTIDE SEQUENCE</scope>
    <source>
        <strain evidence="2">NRRL 2591</strain>
    </source>
</reference>
<sequence length="135" mass="15058">MGNNTDTNAPSIAITTITTTDSGNGLATDSRNGLATVTAMLQSELNRKLADLKDIHAAYKWIHAYWTESRPEASPQYCYAVVHCWSHSEKMWQYQHRLEDAATKTESEIAQLRKEMLDALVNSHRSGLAPASYSE</sequence>
<feature type="coiled-coil region" evidence="1">
    <location>
        <begin position="95"/>
        <end position="122"/>
    </location>
</feature>